<proteinExistence type="predicted"/>
<gene>
    <name evidence="2" type="ORF">SAMN05660652_01474</name>
</gene>
<protein>
    <recommendedName>
        <fullName evidence="1">TOTE conflict system primase domain-containing protein</fullName>
    </recommendedName>
</protein>
<accession>A0A1G8AR66</accession>
<dbReference type="InterPro" id="IPR054347">
    <property type="entry name" value="TOTE_primase"/>
</dbReference>
<dbReference type="Proteomes" id="UP000198607">
    <property type="component" value="Unassembled WGS sequence"/>
</dbReference>
<evidence type="ECO:0000313" key="3">
    <source>
        <dbReference type="Proteomes" id="UP000198607"/>
    </source>
</evidence>
<evidence type="ECO:0000259" key="1">
    <source>
        <dbReference type="Pfam" id="PF22548"/>
    </source>
</evidence>
<sequence length="188" mass="20583">MSTTREKVAALMPLAERMNRSHCWIKTAEGPRRINEPFTEFMLAEHVAGRKAYGLCPIAPGESTCRVALLDFDAHQGETEWGVMLDTARTVAFALEQEGYTPILFRSSGGSGVHLYLLWDEPQDAYSVRQMLVGMLAALGFKSGTGGVANKQIEVFPKQDEVPADGFGSMWILPGAGKSELLGEEKEC</sequence>
<evidence type="ECO:0000313" key="2">
    <source>
        <dbReference type="EMBL" id="SDH23552.1"/>
    </source>
</evidence>
<keyword evidence="3" id="KW-1185">Reference proteome</keyword>
<dbReference type="AlphaFoldDB" id="A0A1G8AR66"/>
<dbReference type="Pfam" id="PF22548">
    <property type="entry name" value="AEP-TOTE"/>
    <property type="match status" value="1"/>
</dbReference>
<dbReference type="RefSeq" id="WP_091936047.1">
    <property type="nucleotide sequence ID" value="NZ_FNCY01000004.1"/>
</dbReference>
<reference evidence="2 3" key="1">
    <citation type="submission" date="2016-10" db="EMBL/GenBank/DDBJ databases">
        <authorList>
            <person name="de Groot N.N."/>
        </authorList>
    </citation>
    <scope>NUCLEOTIDE SEQUENCE [LARGE SCALE GENOMIC DNA]</scope>
    <source>
        <strain evidence="2 3">DSM 5885</strain>
    </source>
</reference>
<dbReference type="OrthoDB" id="110640at2"/>
<dbReference type="EMBL" id="FNCY01000004">
    <property type="protein sequence ID" value="SDH23552.1"/>
    <property type="molecule type" value="Genomic_DNA"/>
</dbReference>
<feature type="domain" description="TOTE conflict system primase" evidence="1">
    <location>
        <begin position="25"/>
        <end position="174"/>
    </location>
</feature>
<organism evidence="2 3">
    <name type="scientific">Propionivibrio dicarboxylicus</name>
    <dbReference type="NCBI Taxonomy" id="83767"/>
    <lineage>
        <taxon>Bacteria</taxon>
        <taxon>Pseudomonadati</taxon>
        <taxon>Pseudomonadota</taxon>
        <taxon>Betaproteobacteria</taxon>
        <taxon>Rhodocyclales</taxon>
        <taxon>Rhodocyclaceae</taxon>
        <taxon>Propionivibrio</taxon>
    </lineage>
</organism>
<name>A0A1G8AR66_9RHOO</name>
<dbReference type="STRING" id="83767.SAMN05660652_01474"/>